<dbReference type="Gene3D" id="3.10.490.10">
    <property type="entry name" value="Gamma-glutamyl cyclotransferase-like"/>
    <property type="match status" value="1"/>
</dbReference>
<dbReference type="Pfam" id="PF04752">
    <property type="entry name" value="ChaC"/>
    <property type="match status" value="1"/>
</dbReference>
<dbReference type="Proteomes" id="UP000019335">
    <property type="component" value="Chromosome 10"/>
</dbReference>
<name>W7TZL9_9STRA</name>
<sequence length="623" mass="67167">MPGLVVTVLSDSELETMGMREATDPPSRVHGVAYRIPDENVARVLDELDFREKGGYTRAVVEVKPTTSSTGGTDKSGRQEVIRALLYTANADNPNFHHPSTLEEAAHIVAWSRGPSGENREYLFEIEAYLRRAGAECPETFALTTRVEEVLERGLDRRGSLDARFRRDLVVVSGTQARGGTEGIWAVWQRLRLHAWGSNQHGQLGKRAEAVGDGAFDLDMGVKTDKDDEWPLPQPTVVEVDVATTVSLQSGSRAQAADEHRLLVRQLAAGGGHSAIVTGEDRLYLWGWNEAGQVGGSKYATLDGTHRVHVFPRRVAMVALGHAHTLVLEKDTGKLYGVGGNAAGEATGVVMEQRKQCRAVGGGLVTLDGGSDPIRFSWCDAGVRHSAGVTRDDGRLVTWGVGRSGACLPASVRGWAPVDGAKVRKVWCGWQHTVVLDDRGRVWTLGANKYGQLGRRGSQNDGLPELVEWPEGAGREGEGVRVEEVACGWSHVLVKTHDGEIWGWGRNTFGQLGSEAVAEPETIGRDYLPRPLLKDKDRLPHGVQVDKVTCGSESSMLVGKDGSLWVCGWNEHGNLGVGDGKDRKSWTLVPGLSAGSGGGKMLVACGGAHTLAMSREPSDTSVR</sequence>
<keyword evidence="2" id="KW-0677">Repeat</keyword>
<dbReference type="InterPro" id="IPR009091">
    <property type="entry name" value="RCC1/BLIP-II"/>
</dbReference>
<dbReference type="Gene3D" id="2.130.10.30">
    <property type="entry name" value="Regulator of chromosome condensation 1/beta-lactamase-inhibitor protein II"/>
    <property type="match status" value="3"/>
</dbReference>
<comment type="caution">
    <text evidence="6">The sequence shown here is derived from an EMBL/GenBank/DDBJ whole genome shotgun (WGS) entry which is preliminary data.</text>
</comment>
<dbReference type="Pfam" id="PF25390">
    <property type="entry name" value="WD40_RLD"/>
    <property type="match status" value="1"/>
</dbReference>
<keyword evidence="3" id="KW-0456">Lyase</keyword>
<dbReference type="AlphaFoldDB" id="W7TZL9"/>
<dbReference type="InterPro" id="IPR036568">
    <property type="entry name" value="GGCT-like_sf"/>
</dbReference>
<dbReference type="InterPro" id="IPR000408">
    <property type="entry name" value="Reg_chr_condens"/>
</dbReference>
<feature type="repeat" description="RCC1" evidence="4">
    <location>
        <begin position="562"/>
        <end position="616"/>
    </location>
</feature>
<evidence type="ECO:0000259" key="5">
    <source>
        <dbReference type="Pfam" id="PF25390"/>
    </source>
</evidence>
<dbReference type="GO" id="GO:0061928">
    <property type="term" value="F:glutathione specific gamma-glutamylcyclotransferase activity"/>
    <property type="evidence" value="ECO:0007669"/>
    <property type="project" value="UniProtKB-EC"/>
</dbReference>
<protein>
    <recommendedName>
        <fullName evidence="1">glutathione-specific gamma-glutamylcyclotransferase</fullName>
        <ecNumber evidence="1">4.3.2.7</ecNumber>
    </recommendedName>
</protein>
<dbReference type="PANTHER" id="PTHR22870">
    <property type="entry name" value="REGULATOR OF CHROMOSOME CONDENSATION"/>
    <property type="match status" value="1"/>
</dbReference>
<dbReference type="InterPro" id="IPR006840">
    <property type="entry name" value="ChaC"/>
</dbReference>
<feature type="repeat" description="RCC1" evidence="4">
    <location>
        <begin position="394"/>
        <end position="439"/>
    </location>
</feature>
<evidence type="ECO:0000313" key="7">
    <source>
        <dbReference type="Proteomes" id="UP000019335"/>
    </source>
</evidence>
<dbReference type="InterPro" id="IPR051210">
    <property type="entry name" value="Ub_ligase/GEF_domain"/>
</dbReference>
<dbReference type="PANTHER" id="PTHR22870:SF466">
    <property type="entry name" value="ANKYRIN REPEAT-CONTAINING PROTEIN"/>
    <property type="match status" value="1"/>
</dbReference>
<dbReference type="GO" id="GO:0006751">
    <property type="term" value="P:glutathione catabolic process"/>
    <property type="evidence" value="ECO:0007669"/>
    <property type="project" value="InterPro"/>
</dbReference>
<feature type="repeat" description="RCC1" evidence="4">
    <location>
        <begin position="440"/>
        <end position="498"/>
    </location>
</feature>
<evidence type="ECO:0000256" key="3">
    <source>
        <dbReference type="ARBA" id="ARBA00023239"/>
    </source>
</evidence>
<accession>W7TZL9</accession>
<organism evidence="6 7">
    <name type="scientific">Nannochloropsis gaditana</name>
    <dbReference type="NCBI Taxonomy" id="72520"/>
    <lineage>
        <taxon>Eukaryota</taxon>
        <taxon>Sar</taxon>
        <taxon>Stramenopiles</taxon>
        <taxon>Ochrophyta</taxon>
        <taxon>Eustigmatophyceae</taxon>
        <taxon>Eustigmatales</taxon>
        <taxon>Monodopsidaceae</taxon>
        <taxon>Nannochloropsis</taxon>
    </lineage>
</organism>
<dbReference type="PROSITE" id="PS50012">
    <property type="entry name" value="RCC1_3"/>
    <property type="match status" value="6"/>
</dbReference>
<evidence type="ECO:0000256" key="2">
    <source>
        <dbReference type="ARBA" id="ARBA00022737"/>
    </source>
</evidence>
<feature type="repeat" description="RCC1" evidence="4">
    <location>
        <begin position="499"/>
        <end position="561"/>
    </location>
</feature>
<dbReference type="OrthoDB" id="1933483at2759"/>
<reference evidence="6 7" key="1">
    <citation type="journal article" date="2014" name="Mol. Plant">
        <title>Chromosome Scale Genome Assembly and Transcriptome Profiling of Nannochloropsis gaditana in Nitrogen Depletion.</title>
        <authorList>
            <person name="Corteggiani Carpinelli E."/>
            <person name="Telatin A."/>
            <person name="Vitulo N."/>
            <person name="Forcato C."/>
            <person name="D'Angelo M."/>
            <person name="Schiavon R."/>
            <person name="Vezzi A."/>
            <person name="Giacometti G.M."/>
            <person name="Morosinotto T."/>
            <person name="Valle G."/>
        </authorList>
    </citation>
    <scope>NUCLEOTIDE SEQUENCE [LARGE SCALE GENOMIC DNA]</scope>
    <source>
        <strain evidence="6 7">B-31</strain>
    </source>
</reference>
<dbReference type="InterPro" id="IPR058923">
    <property type="entry name" value="RCC1-like_dom"/>
</dbReference>
<dbReference type="EMBL" id="AZIL01000828">
    <property type="protein sequence ID" value="EWM25894.1"/>
    <property type="molecule type" value="Genomic_DNA"/>
</dbReference>
<keyword evidence="7" id="KW-1185">Reference proteome</keyword>
<feature type="repeat" description="RCC1" evidence="4">
    <location>
        <begin position="281"/>
        <end position="331"/>
    </location>
</feature>
<dbReference type="CDD" id="cd06661">
    <property type="entry name" value="GGCT_like"/>
    <property type="match status" value="1"/>
</dbReference>
<feature type="domain" description="RCC1-like" evidence="5">
    <location>
        <begin position="193"/>
        <end position="612"/>
    </location>
</feature>
<dbReference type="EC" id="4.3.2.7" evidence="1"/>
<evidence type="ECO:0000256" key="4">
    <source>
        <dbReference type="PROSITE-ProRule" id="PRU00235"/>
    </source>
</evidence>
<evidence type="ECO:0000313" key="6">
    <source>
        <dbReference type="EMBL" id="EWM25894.1"/>
    </source>
</evidence>
<feature type="repeat" description="RCC1" evidence="4">
    <location>
        <begin position="191"/>
        <end position="280"/>
    </location>
</feature>
<dbReference type="SUPFAM" id="SSF50985">
    <property type="entry name" value="RCC1/BLIP-II"/>
    <property type="match status" value="1"/>
</dbReference>
<dbReference type="InterPro" id="IPR013024">
    <property type="entry name" value="GGCT-like"/>
</dbReference>
<proteinExistence type="predicted"/>
<dbReference type="SUPFAM" id="SSF110857">
    <property type="entry name" value="Gamma-glutamyl cyclotransferase-like"/>
    <property type="match status" value="1"/>
</dbReference>
<gene>
    <name evidence="6" type="ORF">Naga_100048g31</name>
</gene>
<dbReference type="PRINTS" id="PR00633">
    <property type="entry name" value="RCCNDNSATION"/>
</dbReference>
<evidence type="ECO:0000256" key="1">
    <source>
        <dbReference type="ARBA" id="ARBA00012344"/>
    </source>
</evidence>